<keyword evidence="3" id="KW-1185">Reference proteome</keyword>
<dbReference type="EMBL" id="CP002200">
    <property type="protein sequence ID" value="ADN18183.1"/>
    <property type="molecule type" value="Genomic_DNA"/>
</dbReference>
<evidence type="ECO:0000313" key="3">
    <source>
        <dbReference type="Proteomes" id="UP000008206"/>
    </source>
</evidence>
<dbReference type="RefSeq" id="WP_013334931.1">
    <property type="nucleotide sequence ID" value="NC_014533.1"/>
</dbReference>
<accession>E0UMK3</accession>
<dbReference type="Pfam" id="PF01609">
    <property type="entry name" value="DDE_Tnp_1"/>
    <property type="match status" value="1"/>
</dbReference>
<evidence type="ECO:0000313" key="2">
    <source>
        <dbReference type="EMBL" id="ADN18183.1"/>
    </source>
</evidence>
<sequence>MRQQTKPSTAKCDLDIYTNYLIAEPKWSGCSRLGQIMDISHDSANRFLLRENYEPKDLFDEVKKFINLTGGTLSADDTIIEKLYSNPSSCKLIGYYWSGKHKKVIKGINLITVYYTDLNGNSVPINYRLYDKEEGKTKNEYLKEMIEEVLEWGIVPKTITTDSWYSSKNNLKFFKDKKLDFLVGIAKNRQVKVLGGKFCKVEQLEIPEDGLKVYLKEFGWVKVFQRVFKNEKPRYYLIYQTEESESDNKLLTRNQLRYLCSIHWGIECYHRALKQLCGLNKFLVRTSQSIATHIFCSLRAFCQLELMRIQETIFTWYEVQRELYLKVAREFILKRLEEKNTLAA</sequence>
<dbReference type="Proteomes" id="UP000008206">
    <property type="component" value="Plasmid Cy782202"/>
</dbReference>
<reference evidence="3" key="1">
    <citation type="journal article" date="2011" name="MBio">
        <title>Novel metabolic attributes of the genus Cyanothece, comprising a group of unicellular nitrogen-fixing Cyanobacteria.</title>
        <authorList>
            <person name="Bandyopadhyay A."/>
            <person name="Elvitigala T."/>
            <person name="Welsh E."/>
            <person name="Stockel J."/>
            <person name="Liberton M."/>
            <person name="Min H."/>
            <person name="Sherman L.A."/>
            <person name="Pakrasi H.B."/>
        </authorList>
    </citation>
    <scope>NUCLEOTIDE SEQUENCE [LARGE SCALE GENOMIC DNA]</scope>
    <source>
        <strain evidence="3">PCC 7822</strain>
        <plasmid evidence="3">Cy782202</plasmid>
    </source>
</reference>
<protein>
    <submittedName>
        <fullName evidence="2">Transposase IS4 family protein</fullName>
    </submittedName>
</protein>
<dbReference type="InterPro" id="IPR012337">
    <property type="entry name" value="RNaseH-like_sf"/>
</dbReference>
<dbReference type="GO" id="GO:0004803">
    <property type="term" value="F:transposase activity"/>
    <property type="evidence" value="ECO:0007669"/>
    <property type="project" value="InterPro"/>
</dbReference>
<dbReference type="GO" id="GO:0003677">
    <property type="term" value="F:DNA binding"/>
    <property type="evidence" value="ECO:0007669"/>
    <property type="project" value="InterPro"/>
</dbReference>
<dbReference type="AlphaFoldDB" id="E0UMK3"/>
<geneLocation type="plasmid" evidence="2 3">
    <name>Cy782202</name>
</geneLocation>
<dbReference type="SUPFAM" id="SSF53098">
    <property type="entry name" value="Ribonuclease H-like"/>
    <property type="match status" value="1"/>
</dbReference>
<dbReference type="InterPro" id="IPR002559">
    <property type="entry name" value="Transposase_11"/>
</dbReference>
<evidence type="ECO:0000259" key="1">
    <source>
        <dbReference type="Pfam" id="PF01609"/>
    </source>
</evidence>
<name>E0UMK3_GLOV7</name>
<gene>
    <name evidence="2" type="ordered locus">Cyan7822_6399</name>
</gene>
<dbReference type="GO" id="GO:0006313">
    <property type="term" value="P:DNA transposition"/>
    <property type="evidence" value="ECO:0007669"/>
    <property type="project" value="InterPro"/>
</dbReference>
<dbReference type="OrthoDB" id="419069at2"/>
<keyword evidence="2" id="KW-0614">Plasmid</keyword>
<dbReference type="KEGG" id="cyj:Cyan7822_6399"/>
<organism evidence="2 3">
    <name type="scientific">Gloeothece verrucosa (strain PCC 7822)</name>
    <name type="common">Cyanothece sp. (strain PCC 7822)</name>
    <dbReference type="NCBI Taxonomy" id="497965"/>
    <lineage>
        <taxon>Bacteria</taxon>
        <taxon>Bacillati</taxon>
        <taxon>Cyanobacteriota</taxon>
        <taxon>Cyanophyceae</taxon>
        <taxon>Oscillatoriophycideae</taxon>
        <taxon>Chroococcales</taxon>
        <taxon>Aphanothecaceae</taxon>
        <taxon>Gloeothece</taxon>
        <taxon>Gloeothece verrucosa</taxon>
    </lineage>
</organism>
<dbReference type="HOGENOM" id="CLU_071602_0_0_3"/>
<feature type="domain" description="Transposase IS4-like" evidence="1">
    <location>
        <begin position="96"/>
        <end position="297"/>
    </location>
</feature>
<proteinExistence type="predicted"/>